<protein>
    <submittedName>
        <fullName evidence="2">Uncharacterized protein</fullName>
    </submittedName>
</protein>
<feature type="signal peptide" evidence="1">
    <location>
        <begin position="1"/>
        <end position="19"/>
    </location>
</feature>
<accession>A0ABR2XBF6</accession>
<keyword evidence="3" id="KW-1185">Reference proteome</keyword>
<evidence type="ECO:0000256" key="1">
    <source>
        <dbReference type="SAM" id="SignalP"/>
    </source>
</evidence>
<keyword evidence="1" id="KW-0732">Signal</keyword>
<dbReference type="EMBL" id="JARVKM010000080">
    <property type="protein sequence ID" value="KAK9771087.1"/>
    <property type="molecule type" value="Genomic_DNA"/>
</dbReference>
<name>A0ABR2XBF6_9PEZI</name>
<dbReference type="Proteomes" id="UP001465668">
    <property type="component" value="Unassembled WGS sequence"/>
</dbReference>
<comment type="caution">
    <text evidence="2">The sequence shown here is derived from an EMBL/GenBank/DDBJ whole genome shotgun (WGS) entry which is preliminary data.</text>
</comment>
<reference evidence="2 3" key="1">
    <citation type="submission" date="2024-02" db="EMBL/GenBank/DDBJ databases">
        <title>First draft genome assembly of two strains of Seiridium cardinale.</title>
        <authorList>
            <person name="Emiliani G."/>
            <person name="Scali E."/>
        </authorList>
    </citation>
    <scope>NUCLEOTIDE SEQUENCE [LARGE SCALE GENOMIC DNA]</scope>
    <source>
        <strain evidence="2 3">BM-138-000479</strain>
    </source>
</reference>
<evidence type="ECO:0000313" key="3">
    <source>
        <dbReference type="Proteomes" id="UP001465668"/>
    </source>
</evidence>
<sequence length="227" mass="23697">MLFFKHFLTLGLGALAIWGSPIAPVAEKSSRSIEGQSIGTLHGRAVPNVVPVLRWDNLGPGTQTNPTFTAKMSTGIVGAPTHGDVAQYAQKAYSSMMSQNPRQKNTHLIAALYIPTTRSIYISSVPDGPGIGKIKGDGATAAPAWWSQVNNRPTLALHAEDAAAFLYEQSLTNKLAAGATYPAGSFIAVYGIVNGQNAQPVPPCSGGGNQPLDPPCSTVLTNLGIGF</sequence>
<proteinExistence type="predicted"/>
<feature type="chain" id="PRO_5045083696" evidence="1">
    <location>
        <begin position="20"/>
        <end position="227"/>
    </location>
</feature>
<organism evidence="2 3">
    <name type="scientific">Seiridium cardinale</name>
    <dbReference type="NCBI Taxonomy" id="138064"/>
    <lineage>
        <taxon>Eukaryota</taxon>
        <taxon>Fungi</taxon>
        <taxon>Dikarya</taxon>
        <taxon>Ascomycota</taxon>
        <taxon>Pezizomycotina</taxon>
        <taxon>Sordariomycetes</taxon>
        <taxon>Xylariomycetidae</taxon>
        <taxon>Amphisphaeriales</taxon>
        <taxon>Sporocadaceae</taxon>
        <taxon>Seiridium</taxon>
    </lineage>
</organism>
<gene>
    <name evidence="2" type="ORF">SCAR479_12211</name>
</gene>
<evidence type="ECO:0000313" key="2">
    <source>
        <dbReference type="EMBL" id="KAK9771087.1"/>
    </source>
</evidence>